<evidence type="ECO:0000256" key="2">
    <source>
        <dbReference type="SAM" id="MobiDB-lite"/>
    </source>
</evidence>
<organism evidence="3 4">
    <name type="scientific">Plakobranchus ocellatus</name>
    <dbReference type="NCBI Taxonomy" id="259542"/>
    <lineage>
        <taxon>Eukaryota</taxon>
        <taxon>Metazoa</taxon>
        <taxon>Spiralia</taxon>
        <taxon>Lophotrochozoa</taxon>
        <taxon>Mollusca</taxon>
        <taxon>Gastropoda</taxon>
        <taxon>Heterobranchia</taxon>
        <taxon>Euthyneura</taxon>
        <taxon>Panpulmonata</taxon>
        <taxon>Sacoglossa</taxon>
        <taxon>Placobranchoidea</taxon>
        <taxon>Plakobranchidae</taxon>
        <taxon>Plakobranchus</taxon>
    </lineage>
</organism>
<sequence>MKEVLLLNCFSQSHQKDTEADLNTMKQHLETMKKEHEDAFTQHSKEFQALKQEKENEIARIKDELADVKRRNLNLESTLDSMSKQLEASEVLHDKVSECEAALKSAQAELVNCHTALKTRESSHAEPIKPDKEMSGVNVTTEEGDNATEDTAAEGKGGRNQLLQENARLQQSFGARHRQEPQQQPHQPLQLQQQQLGQQHHGAPENRFLPMGSWNNNNNNANSFGGKNFGNGNVFDMKIPNEMGGGQNAFNLNKERDLPKVQGQNNGELGQVMPPKLNLEDEMNQNKEKEKESKDIIKGDLNPNDEQKAQILEPFLPKKDFDGNNNEEDDREDGILRERDGGGEEGADKRNARAEEEEREAGILREEQEEGEDQLGQHQNPLGLRQLEVPGGLGQDKGQRREVEADEEEMRDRGGPGAGAGVGQQLPPLRREGDQEKLGDNHYFGEADEDEDAGPLNEEGDENNNEEDEEEQDMENADDQLGEEQINEEEEEEEEAEEGRPMFN</sequence>
<gene>
    <name evidence="3" type="ORF">PoB_004268800</name>
</gene>
<protein>
    <submittedName>
        <fullName evidence="3">Uncharacterized protein</fullName>
    </submittedName>
</protein>
<feature type="compositionally biased region" description="Acidic residues" evidence="2">
    <location>
        <begin position="142"/>
        <end position="152"/>
    </location>
</feature>
<feature type="region of interest" description="Disordered" evidence="2">
    <location>
        <begin position="284"/>
        <end position="504"/>
    </location>
</feature>
<feature type="compositionally biased region" description="Basic and acidic residues" evidence="2">
    <location>
        <begin position="333"/>
        <end position="366"/>
    </location>
</feature>
<proteinExistence type="predicted"/>
<feature type="compositionally biased region" description="Basic and acidic residues" evidence="2">
    <location>
        <begin position="429"/>
        <end position="445"/>
    </location>
</feature>
<comment type="caution">
    <text evidence="3">The sequence shown here is derived from an EMBL/GenBank/DDBJ whole genome shotgun (WGS) entry which is preliminary data.</text>
</comment>
<feature type="region of interest" description="Disordered" evidence="2">
    <location>
        <begin position="173"/>
        <end position="204"/>
    </location>
</feature>
<evidence type="ECO:0000256" key="1">
    <source>
        <dbReference type="SAM" id="Coils"/>
    </source>
</evidence>
<keyword evidence="4" id="KW-1185">Reference proteome</keyword>
<feature type="compositionally biased region" description="Acidic residues" evidence="2">
    <location>
        <begin position="446"/>
        <end position="497"/>
    </location>
</feature>
<dbReference type="Proteomes" id="UP000735302">
    <property type="component" value="Unassembled WGS sequence"/>
</dbReference>
<reference evidence="3 4" key="1">
    <citation type="journal article" date="2021" name="Elife">
        <title>Chloroplast acquisition without the gene transfer in kleptoplastic sea slugs, Plakobranchus ocellatus.</title>
        <authorList>
            <person name="Maeda T."/>
            <person name="Takahashi S."/>
            <person name="Yoshida T."/>
            <person name="Shimamura S."/>
            <person name="Takaki Y."/>
            <person name="Nagai Y."/>
            <person name="Toyoda A."/>
            <person name="Suzuki Y."/>
            <person name="Arimoto A."/>
            <person name="Ishii H."/>
            <person name="Satoh N."/>
            <person name="Nishiyama T."/>
            <person name="Hasebe M."/>
            <person name="Maruyama T."/>
            <person name="Minagawa J."/>
            <person name="Obokata J."/>
            <person name="Shigenobu S."/>
        </authorList>
    </citation>
    <scope>NUCLEOTIDE SEQUENCE [LARGE SCALE GENOMIC DNA]</scope>
</reference>
<keyword evidence="1" id="KW-0175">Coiled coil</keyword>
<feature type="region of interest" description="Disordered" evidence="2">
    <location>
        <begin position="119"/>
        <end position="160"/>
    </location>
</feature>
<accession>A0AAV4BBK0</accession>
<dbReference type="AlphaFoldDB" id="A0AAV4BBK0"/>
<name>A0AAV4BBK0_9GAST</name>
<evidence type="ECO:0000313" key="3">
    <source>
        <dbReference type="EMBL" id="GFO16183.1"/>
    </source>
</evidence>
<feature type="compositionally biased region" description="Low complexity" evidence="2">
    <location>
        <begin position="181"/>
        <end position="201"/>
    </location>
</feature>
<evidence type="ECO:0000313" key="4">
    <source>
        <dbReference type="Proteomes" id="UP000735302"/>
    </source>
</evidence>
<feature type="region of interest" description="Disordered" evidence="2">
    <location>
        <begin position="259"/>
        <end position="278"/>
    </location>
</feature>
<feature type="compositionally biased region" description="Basic and acidic residues" evidence="2">
    <location>
        <begin position="284"/>
        <end position="298"/>
    </location>
</feature>
<feature type="coiled-coil region" evidence="1">
    <location>
        <begin position="15"/>
        <end position="85"/>
    </location>
</feature>
<feature type="compositionally biased region" description="Basic and acidic residues" evidence="2">
    <location>
        <begin position="119"/>
        <end position="134"/>
    </location>
</feature>
<dbReference type="EMBL" id="BLXT01004654">
    <property type="protein sequence ID" value="GFO16183.1"/>
    <property type="molecule type" value="Genomic_DNA"/>
</dbReference>